<dbReference type="Proteomes" id="UP000249873">
    <property type="component" value="Chromosome"/>
</dbReference>
<name>A0A2Z4GEE7_9BACT</name>
<protein>
    <submittedName>
        <fullName evidence="1">Uncharacterized protein</fullName>
    </submittedName>
</protein>
<accession>A0A2Z4GEE7</accession>
<evidence type="ECO:0000313" key="1">
    <source>
        <dbReference type="EMBL" id="AWV99550.1"/>
    </source>
</evidence>
<dbReference type="AlphaFoldDB" id="A0A2Z4GEE7"/>
<sequence length="169" mass="18838">MLRKITPILFLFTVILSSCSKDDDVAPAQASVEGTWTLDGIDLVVDSKVYPVTTQGLEDNYYANSVYEFKSDGTFVITDFEEDSYEGTYSFDASGNTLTLVEDGDEVTYLVQVDGSSLVLSSPTIDVNKEETTEEEDFWLFSFFFLSFDQEGTIDGEGDAISMDFKFTK</sequence>
<proteinExistence type="predicted"/>
<evidence type="ECO:0000313" key="2">
    <source>
        <dbReference type="Proteomes" id="UP000249873"/>
    </source>
</evidence>
<dbReference type="OrthoDB" id="961488at2"/>
<dbReference type="EMBL" id="CP029480">
    <property type="protein sequence ID" value="AWV99550.1"/>
    <property type="molecule type" value="Genomic_DNA"/>
</dbReference>
<dbReference type="PROSITE" id="PS51257">
    <property type="entry name" value="PROKAR_LIPOPROTEIN"/>
    <property type="match status" value="1"/>
</dbReference>
<gene>
    <name evidence="1" type="ORF">DJ013_15795</name>
</gene>
<organism evidence="1 2">
    <name type="scientific">Arcticibacterium luteifluviistationis</name>
    <dbReference type="NCBI Taxonomy" id="1784714"/>
    <lineage>
        <taxon>Bacteria</taxon>
        <taxon>Pseudomonadati</taxon>
        <taxon>Bacteroidota</taxon>
        <taxon>Cytophagia</taxon>
        <taxon>Cytophagales</taxon>
        <taxon>Leadbetterellaceae</taxon>
        <taxon>Arcticibacterium</taxon>
    </lineage>
</organism>
<dbReference type="RefSeq" id="WP_111372918.1">
    <property type="nucleotide sequence ID" value="NZ_CP029480.1"/>
</dbReference>
<keyword evidence="2" id="KW-1185">Reference proteome</keyword>
<dbReference type="KEGG" id="als:DJ013_15795"/>
<reference evidence="1 2" key="1">
    <citation type="submission" date="2018-05" db="EMBL/GenBank/DDBJ databases">
        <title>Complete genome sequence of Arcticibacterium luteifluviistationis SM1504T, a cytophagaceae bacterium isolated from Arctic surface seawater.</title>
        <authorList>
            <person name="Li Y."/>
            <person name="Qin Q.-L."/>
        </authorList>
    </citation>
    <scope>NUCLEOTIDE SEQUENCE [LARGE SCALE GENOMIC DNA]</scope>
    <source>
        <strain evidence="1 2">SM1504</strain>
    </source>
</reference>